<gene>
    <name evidence="1" type="ORF">QWY13_10800</name>
</gene>
<keyword evidence="2" id="KW-1185">Reference proteome</keyword>
<dbReference type="EMBL" id="JAUJWU010000002">
    <property type="protein sequence ID" value="MDN7245994.1"/>
    <property type="molecule type" value="Genomic_DNA"/>
</dbReference>
<accession>A0ABT8NDM1</accession>
<dbReference type="Proteomes" id="UP001172142">
    <property type="component" value="Unassembled WGS sequence"/>
</dbReference>
<dbReference type="InterPro" id="IPR038312">
    <property type="entry name" value="DUF5063_sf"/>
</dbReference>
<dbReference type="InterPro" id="IPR032025">
    <property type="entry name" value="DUF5063"/>
</dbReference>
<evidence type="ECO:0000313" key="2">
    <source>
        <dbReference type="Proteomes" id="UP001172142"/>
    </source>
</evidence>
<dbReference type="Pfam" id="PF16702">
    <property type="entry name" value="DUF5063"/>
    <property type="match status" value="1"/>
</dbReference>
<proteinExistence type="predicted"/>
<evidence type="ECO:0000313" key="1">
    <source>
        <dbReference type="EMBL" id="MDN7245994.1"/>
    </source>
</evidence>
<organism evidence="1 2">
    <name type="scientific">Planococcus shenhongbingii</name>
    <dbReference type="NCBI Taxonomy" id="3058398"/>
    <lineage>
        <taxon>Bacteria</taxon>
        <taxon>Bacillati</taxon>
        <taxon>Bacillota</taxon>
        <taxon>Bacilli</taxon>
        <taxon>Bacillales</taxon>
        <taxon>Caryophanaceae</taxon>
        <taxon>Planococcus</taxon>
    </lineage>
</organism>
<protein>
    <submittedName>
        <fullName evidence="1">DUF5063 domain-containing protein</fullName>
    </submittedName>
</protein>
<dbReference type="RefSeq" id="WP_300992272.1">
    <property type="nucleotide sequence ID" value="NZ_CP129235.1"/>
</dbReference>
<reference evidence="1 2" key="1">
    <citation type="submission" date="2023-07" db="EMBL/GenBank/DDBJ databases">
        <title>Novel species in genus Planococcus.</title>
        <authorList>
            <person name="Ning S."/>
        </authorList>
    </citation>
    <scope>NUCLEOTIDE SEQUENCE [LARGE SCALE GENOMIC DNA]</scope>
    <source>
        <strain evidence="1 2">N017</strain>
    </source>
</reference>
<dbReference type="Gene3D" id="1.20.120.1550">
    <property type="entry name" value="Protein of unknown function DUF5063"/>
    <property type="match status" value="1"/>
</dbReference>
<name>A0ABT8NDM1_9BACL</name>
<sequence>METIKVETFLQAAKNYCNLIESLGSLGEIEKFKQLHVAVTELYTKGLYLPEAEPGKDDSFDIDFQLPQVDFGTHNVYWGVYDPYHSDEDLEEMMEEPLNETLTDDILDIYSDIKRGLILYEQGDHAEAVWEWKYNFEIHWGTHAASAIRALHSVNYLASF</sequence>
<comment type="caution">
    <text evidence="1">The sequence shown here is derived from an EMBL/GenBank/DDBJ whole genome shotgun (WGS) entry which is preliminary data.</text>
</comment>